<organism evidence="3 4">
    <name type="scientific">Leminorella richardii</name>
    <dbReference type="NCBI Taxonomy" id="158841"/>
    <lineage>
        <taxon>Bacteria</taxon>
        <taxon>Pseudomonadati</taxon>
        <taxon>Pseudomonadota</taxon>
        <taxon>Gammaproteobacteria</taxon>
        <taxon>Enterobacterales</taxon>
        <taxon>Budviciaceae</taxon>
        <taxon>Leminorella</taxon>
    </lineage>
</organism>
<dbReference type="GO" id="GO:0019698">
    <property type="term" value="P:D-galacturonate catabolic process"/>
    <property type="evidence" value="ECO:0007669"/>
    <property type="project" value="TreeGrafter"/>
</dbReference>
<dbReference type="InterPro" id="IPR052172">
    <property type="entry name" value="UxaA_altronate/galactarate_dh"/>
</dbReference>
<dbReference type="PANTHER" id="PTHR30536">
    <property type="entry name" value="ALTRONATE/GALACTARATE DEHYDRATASE"/>
    <property type="match status" value="1"/>
</dbReference>
<sequence length="97" mass="10625">MKKNAVVIHSQDCVATAIMPLAAGDKASMFIGSEAKEVTLRNAIPAGHKFAIRAMARHDEVYKYGESIGRATQAIELGEHVHVHNVESERGRGDWNQ</sequence>
<keyword evidence="1" id="KW-0456">Lyase</keyword>
<evidence type="ECO:0000256" key="1">
    <source>
        <dbReference type="ARBA" id="ARBA00023239"/>
    </source>
</evidence>
<dbReference type="InterPro" id="IPR044144">
    <property type="entry name" value="SAF_UxaA/GarD"/>
</dbReference>
<name>A0A2X4VBK2_9GAMM</name>
<dbReference type="GO" id="GO:0016829">
    <property type="term" value="F:lyase activity"/>
    <property type="evidence" value="ECO:0007669"/>
    <property type="project" value="UniProtKB-KW"/>
</dbReference>
<reference evidence="3 4" key="1">
    <citation type="submission" date="2018-06" db="EMBL/GenBank/DDBJ databases">
        <authorList>
            <consortium name="Pathogen Informatics"/>
            <person name="Doyle S."/>
        </authorList>
    </citation>
    <scope>NUCLEOTIDE SEQUENCE [LARGE SCALE GENOMIC DNA]</scope>
    <source>
        <strain evidence="3 4">NCTC12151</strain>
    </source>
</reference>
<dbReference type="RefSeq" id="WP_111741747.1">
    <property type="nucleotide sequence ID" value="NZ_LR698987.1"/>
</dbReference>
<protein>
    <submittedName>
        <fullName evidence="3">Galactarate dehydratase</fullName>
    </submittedName>
</protein>
<dbReference type="CDD" id="cd11613">
    <property type="entry name" value="SAF_AH_GD"/>
    <property type="match status" value="1"/>
</dbReference>
<proteinExistence type="predicted"/>
<dbReference type="PANTHER" id="PTHR30536:SF5">
    <property type="entry name" value="ALTRONATE DEHYDRATASE"/>
    <property type="match status" value="1"/>
</dbReference>
<evidence type="ECO:0000313" key="4">
    <source>
        <dbReference type="Proteomes" id="UP000249005"/>
    </source>
</evidence>
<evidence type="ECO:0000259" key="2">
    <source>
        <dbReference type="SMART" id="SM00858"/>
    </source>
</evidence>
<dbReference type="EMBL" id="LS483470">
    <property type="protein sequence ID" value="SQI44152.1"/>
    <property type="molecule type" value="Genomic_DNA"/>
</dbReference>
<accession>A0A2X4VBK2</accession>
<keyword evidence="4" id="KW-1185">Reference proteome</keyword>
<dbReference type="SMART" id="SM00858">
    <property type="entry name" value="SAF"/>
    <property type="match status" value="1"/>
</dbReference>
<dbReference type="AlphaFoldDB" id="A0A2X4VBK2"/>
<dbReference type="OrthoDB" id="9804574at2"/>
<dbReference type="FunFam" id="2.30.130.110:FF:000003">
    <property type="entry name" value="D-galactarate dehydratase"/>
    <property type="match status" value="1"/>
</dbReference>
<gene>
    <name evidence="3" type="ORF">NCTC12151_03486</name>
</gene>
<evidence type="ECO:0000313" key="3">
    <source>
        <dbReference type="EMBL" id="SQI44152.1"/>
    </source>
</evidence>
<feature type="domain" description="SAF" evidence="2">
    <location>
        <begin position="12"/>
        <end position="87"/>
    </location>
</feature>
<dbReference type="Pfam" id="PF08666">
    <property type="entry name" value="SAF"/>
    <property type="match status" value="1"/>
</dbReference>
<dbReference type="InterPro" id="IPR013974">
    <property type="entry name" value="SAF"/>
</dbReference>
<dbReference type="KEGG" id="lri:NCTC12151_03486"/>
<dbReference type="Proteomes" id="UP000249005">
    <property type="component" value="Chromosome 1"/>
</dbReference>
<dbReference type="Gene3D" id="2.30.130.110">
    <property type="match status" value="1"/>
</dbReference>